<evidence type="ECO:0000313" key="3">
    <source>
        <dbReference type="Proteomes" id="UP001642520"/>
    </source>
</evidence>
<gene>
    <name evidence="2" type="ORF">XYLVIOL_LOCUS9917</name>
</gene>
<feature type="region of interest" description="Disordered" evidence="1">
    <location>
        <begin position="44"/>
        <end position="106"/>
    </location>
</feature>
<organism evidence="2 3">
    <name type="scientific">Xylocopa violacea</name>
    <name type="common">Violet carpenter bee</name>
    <name type="synonym">Apis violacea</name>
    <dbReference type="NCBI Taxonomy" id="135666"/>
    <lineage>
        <taxon>Eukaryota</taxon>
        <taxon>Metazoa</taxon>
        <taxon>Ecdysozoa</taxon>
        <taxon>Arthropoda</taxon>
        <taxon>Hexapoda</taxon>
        <taxon>Insecta</taxon>
        <taxon>Pterygota</taxon>
        <taxon>Neoptera</taxon>
        <taxon>Endopterygota</taxon>
        <taxon>Hymenoptera</taxon>
        <taxon>Apocrita</taxon>
        <taxon>Aculeata</taxon>
        <taxon>Apoidea</taxon>
        <taxon>Anthophila</taxon>
        <taxon>Apidae</taxon>
        <taxon>Xylocopa</taxon>
        <taxon>Xylocopa</taxon>
    </lineage>
</organism>
<name>A0ABP1PE58_XYLVO</name>
<sequence length="106" mass="12315">MSELYMSPGRNLHSTDLPLCSRTLRSILGLFSQVYGPSDRKIHRERETPFLRPAARARGRNDERRRAACGSCDGPRHVAHVQVQRELKTREKKEDEEEKRESRVSK</sequence>
<keyword evidence="3" id="KW-1185">Reference proteome</keyword>
<reference evidence="2 3" key="1">
    <citation type="submission" date="2024-08" db="EMBL/GenBank/DDBJ databases">
        <authorList>
            <person name="Will J Nash"/>
            <person name="Angela Man"/>
            <person name="Seanna McTaggart"/>
            <person name="Kendall Baker"/>
            <person name="Tom Barker"/>
            <person name="Leah Catchpole"/>
            <person name="Alex Durrant"/>
            <person name="Karim Gharbi"/>
            <person name="Naomi Irish"/>
            <person name="Gemy Kaithakottil"/>
            <person name="Debby Ku"/>
            <person name="Aaliyah Providence"/>
            <person name="Felix Shaw"/>
            <person name="David Swarbreck"/>
            <person name="Chris Watkins"/>
            <person name="Ann M. McCartney"/>
            <person name="Giulio Formenti"/>
            <person name="Alice Mouton"/>
            <person name="Noel Vella"/>
            <person name="Bjorn M von Reumont"/>
            <person name="Adriana Vella"/>
            <person name="Wilfried Haerty"/>
        </authorList>
    </citation>
    <scope>NUCLEOTIDE SEQUENCE [LARGE SCALE GENOMIC DNA]</scope>
</reference>
<dbReference type="Proteomes" id="UP001642520">
    <property type="component" value="Unassembled WGS sequence"/>
</dbReference>
<feature type="compositionally biased region" description="Basic and acidic residues" evidence="1">
    <location>
        <begin position="83"/>
        <end position="106"/>
    </location>
</feature>
<evidence type="ECO:0000313" key="2">
    <source>
        <dbReference type="EMBL" id="CAL7950371.1"/>
    </source>
</evidence>
<comment type="caution">
    <text evidence="2">The sequence shown here is derived from an EMBL/GenBank/DDBJ whole genome shotgun (WGS) entry which is preliminary data.</text>
</comment>
<evidence type="ECO:0000256" key="1">
    <source>
        <dbReference type="SAM" id="MobiDB-lite"/>
    </source>
</evidence>
<protein>
    <submittedName>
        <fullName evidence="2">Uncharacterized protein</fullName>
    </submittedName>
</protein>
<accession>A0ABP1PE58</accession>
<dbReference type="EMBL" id="CAXAJV020001300">
    <property type="protein sequence ID" value="CAL7950371.1"/>
    <property type="molecule type" value="Genomic_DNA"/>
</dbReference>
<proteinExistence type="predicted"/>